<dbReference type="AlphaFoldDB" id="A0A4U5NDX9"/>
<reference evidence="1 2" key="1">
    <citation type="journal article" date="2015" name="Genome Biol.">
        <title>Comparative genomics of Steinernema reveals deeply conserved gene regulatory networks.</title>
        <authorList>
            <person name="Dillman A.R."/>
            <person name="Macchietto M."/>
            <person name="Porter C.F."/>
            <person name="Rogers A."/>
            <person name="Williams B."/>
            <person name="Antoshechkin I."/>
            <person name="Lee M.M."/>
            <person name="Goodwin Z."/>
            <person name="Lu X."/>
            <person name="Lewis E.E."/>
            <person name="Goodrich-Blair H."/>
            <person name="Stock S.P."/>
            <person name="Adams B.J."/>
            <person name="Sternberg P.W."/>
            <person name="Mortazavi A."/>
        </authorList>
    </citation>
    <scope>NUCLEOTIDE SEQUENCE [LARGE SCALE GENOMIC DNA]</scope>
    <source>
        <strain evidence="1 2">ALL</strain>
    </source>
</reference>
<accession>A0A4U5NDX9</accession>
<organism evidence="1 2">
    <name type="scientific">Steinernema carpocapsae</name>
    <name type="common">Entomopathogenic nematode</name>
    <dbReference type="NCBI Taxonomy" id="34508"/>
    <lineage>
        <taxon>Eukaryota</taxon>
        <taxon>Metazoa</taxon>
        <taxon>Ecdysozoa</taxon>
        <taxon>Nematoda</taxon>
        <taxon>Chromadorea</taxon>
        <taxon>Rhabditida</taxon>
        <taxon>Tylenchina</taxon>
        <taxon>Panagrolaimomorpha</taxon>
        <taxon>Strongyloidoidea</taxon>
        <taxon>Steinernematidae</taxon>
        <taxon>Steinernema</taxon>
    </lineage>
</organism>
<sequence length="188" mass="22436">MNHIYGSETIQSHHNLTIPKTIQSHFTLPMNHIYDSGIDSKPFLFTYEPHLCTIPEKFQSHFTLPMNHIYGSENDSKPFHFTYEPHLRFRNRFKAISLYLRTTSTIPETIQSHFTFRINDTYDSGNDSKLFHFTYEPHLCTIPEKFQSHFTLPMNHIYGSENDSKPFHFTYEPHLRFRNRFKAISLYL</sequence>
<proteinExistence type="predicted"/>
<gene>
    <name evidence="1" type="ORF">L596_015016</name>
</gene>
<evidence type="ECO:0000313" key="1">
    <source>
        <dbReference type="EMBL" id="TKR81078.1"/>
    </source>
</evidence>
<dbReference type="Proteomes" id="UP000298663">
    <property type="component" value="Unassembled WGS sequence"/>
</dbReference>
<keyword evidence="2" id="KW-1185">Reference proteome</keyword>
<protein>
    <submittedName>
        <fullName evidence="1">Uncharacterized protein</fullName>
    </submittedName>
</protein>
<dbReference type="EMBL" id="AZBU02000004">
    <property type="protein sequence ID" value="TKR81078.1"/>
    <property type="molecule type" value="Genomic_DNA"/>
</dbReference>
<comment type="caution">
    <text evidence="1">The sequence shown here is derived from an EMBL/GenBank/DDBJ whole genome shotgun (WGS) entry which is preliminary data.</text>
</comment>
<name>A0A4U5NDX9_STECR</name>
<evidence type="ECO:0000313" key="2">
    <source>
        <dbReference type="Proteomes" id="UP000298663"/>
    </source>
</evidence>
<reference evidence="1 2" key="2">
    <citation type="journal article" date="2019" name="G3 (Bethesda)">
        <title>Hybrid Assembly of the Genome of the Entomopathogenic Nematode Steinernema carpocapsae Identifies the X-Chromosome.</title>
        <authorList>
            <person name="Serra L."/>
            <person name="Macchietto M."/>
            <person name="Macias-Munoz A."/>
            <person name="McGill C.J."/>
            <person name="Rodriguez I.M."/>
            <person name="Rodriguez B."/>
            <person name="Murad R."/>
            <person name="Mortazavi A."/>
        </authorList>
    </citation>
    <scope>NUCLEOTIDE SEQUENCE [LARGE SCALE GENOMIC DNA]</scope>
    <source>
        <strain evidence="1 2">ALL</strain>
    </source>
</reference>